<evidence type="ECO:0000259" key="2">
    <source>
        <dbReference type="Pfam" id="PF12697"/>
    </source>
</evidence>
<dbReference type="AlphaFoldDB" id="A0A370F803"/>
<dbReference type="InterPro" id="IPR029058">
    <property type="entry name" value="AB_hydrolase_fold"/>
</dbReference>
<reference evidence="3 4" key="1">
    <citation type="submission" date="2018-07" db="EMBL/GenBank/DDBJ databases">
        <title>Genomic Encyclopedia of Type Strains, Phase IV (KMG-IV): sequencing the most valuable type-strain genomes for metagenomic binning, comparative biology and taxonomic classification.</title>
        <authorList>
            <person name="Goeker M."/>
        </authorList>
    </citation>
    <scope>NUCLEOTIDE SEQUENCE [LARGE SCALE GENOMIC DNA]</scope>
    <source>
        <strain evidence="3 4">DSM 21352</strain>
    </source>
</reference>
<sequence>MIARWQRWFVAGWCLTALAWTGFAAPRSLSWLMGGWAVLLGGHGVVLAAEFLASNVVNRRGQGPHATLAQLVRAWWAECLLSPRIWAWRQPFRANRIPDHVPPPDGRRGVVLVHGFSCNRGFWLPWLSRLAAQGRCVVAVDLEPPLGSLDGFIDTLDAAVRRVHAATGQAPMLVAHSMGGLVARAWWCRTGGRVPIHRIVTLGTPHAGTWTARVGRAASSHEMRIGSAWLRALDVAQRACPPARFTCWYSNCDNMVFPMHTATLSGADNRPAHGLAHVELAFDTVVMAETLALLDED</sequence>
<keyword evidence="1" id="KW-0812">Transmembrane</keyword>
<evidence type="ECO:0000313" key="3">
    <source>
        <dbReference type="EMBL" id="RDI18671.1"/>
    </source>
</evidence>
<dbReference type="EMBL" id="QQAV01000014">
    <property type="protein sequence ID" value="RDI18671.1"/>
    <property type="molecule type" value="Genomic_DNA"/>
</dbReference>
<accession>A0A370F803</accession>
<dbReference type="PANTHER" id="PTHR37946:SF1">
    <property type="entry name" value="SLL1969 PROTEIN"/>
    <property type="match status" value="1"/>
</dbReference>
<comment type="caution">
    <text evidence="3">The sequence shown here is derived from an EMBL/GenBank/DDBJ whole genome shotgun (WGS) entry which is preliminary data.</text>
</comment>
<dbReference type="SUPFAM" id="SSF53474">
    <property type="entry name" value="alpha/beta-Hydrolases"/>
    <property type="match status" value="1"/>
</dbReference>
<dbReference type="Proteomes" id="UP000255265">
    <property type="component" value="Unassembled WGS sequence"/>
</dbReference>
<evidence type="ECO:0000256" key="1">
    <source>
        <dbReference type="SAM" id="Phobius"/>
    </source>
</evidence>
<feature type="domain" description="AB hydrolase-1" evidence="2">
    <location>
        <begin position="110"/>
        <end position="231"/>
    </location>
</feature>
<feature type="transmembrane region" description="Helical" evidence="1">
    <location>
        <begin position="34"/>
        <end position="53"/>
    </location>
</feature>
<dbReference type="Pfam" id="PF12697">
    <property type="entry name" value="Abhydrolase_6"/>
    <property type="match status" value="1"/>
</dbReference>
<organism evidence="3 4">
    <name type="scientific">Pseudacidovorax intermedius</name>
    <dbReference type="NCBI Taxonomy" id="433924"/>
    <lineage>
        <taxon>Bacteria</taxon>
        <taxon>Pseudomonadati</taxon>
        <taxon>Pseudomonadota</taxon>
        <taxon>Betaproteobacteria</taxon>
        <taxon>Burkholderiales</taxon>
        <taxon>Comamonadaceae</taxon>
        <taxon>Pseudacidovorax</taxon>
    </lineage>
</organism>
<evidence type="ECO:0000313" key="4">
    <source>
        <dbReference type="Proteomes" id="UP000255265"/>
    </source>
</evidence>
<keyword evidence="1" id="KW-1133">Transmembrane helix</keyword>
<keyword evidence="3" id="KW-0378">Hydrolase</keyword>
<gene>
    <name evidence="3" type="ORF">DFR41_114119</name>
</gene>
<name>A0A370F803_9BURK</name>
<dbReference type="PANTHER" id="PTHR37946">
    <property type="entry name" value="SLL1969 PROTEIN"/>
    <property type="match status" value="1"/>
</dbReference>
<keyword evidence="1" id="KW-0472">Membrane</keyword>
<dbReference type="InterPro" id="IPR000073">
    <property type="entry name" value="AB_hydrolase_1"/>
</dbReference>
<protein>
    <submittedName>
        <fullName evidence="3">Alpha/beta hydrolase family protein</fullName>
    </submittedName>
</protein>
<keyword evidence="4" id="KW-1185">Reference proteome</keyword>
<dbReference type="GO" id="GO:0016787">
    <property type="term" value="F:hydrolase activity"/>
    <property type="evidence" value="ECO:0007669"/>
    <property type="project" value="UniProtKB-KW"/>
</dbReference>
<proteinExistence type="predicted"/>
<dbReference type="Gene3D" id="3.40.50.1820">
    <property type="entry name" value="alpha/beta hydrolase"/>
    <property type="match status" value="1"/>
</dbReference>